<dbReference type="PANTHER" id="PTHR30537:SF21">
    <property type="entry name" value="HTH-TYPE TRANSCRIPTIONAL REGULATOR SINR-RELATED"/>
    <property type="match status" value="1"/>
</dbReference>
<dbReference type="InterPro" id="IPR058163">
    <property type="entry name" value="LysR-type_TF_proteobact-type"/>
</dbReference>
<dbReference type="SUPFAM" id="SSF46785">
    <property type="entry name" value="Winged helix' DNA-binding domain"/>
    <property type="match status" value="1"/>
</dbReference>
<organism evidence="3 4">
    <name type="scientific">Parasutterella excrementihominis YIT 11859</name>
    <dbReference type="NCBI Taxonomy" id="762966"/>
    <lineage>
        <taxon>Bacteria</taxon>
        <taxon>Pseudomonadati</taxon>
        <taxon>Pseudomonadota</taxon>
        <taxon>Betaproteobacteria</taxon>
        <taxon>Burkholderiales</taxon>
        <taxon>Sutterellaceae</taxon>
        <taxon>Parasutterella</taxon>
    </lineage>
</organism>
<reference evidence="3 4" key="1">
    <citation type="submission" date="2011-02" db="EMBL/GenBank/DDBJ databases">
        <authorList>
            <person name="Weinstock G."/>
            <person name="Sodergren E."/>
            <person name="Clifton S."/>
            <person name="Fulton L."/>
            <person name="Fulton B."/>
            <person name="Courtney L."/>
            <person name="Fronick C."/>
            <person name="Harrison M."/>
            <person name="Strong C."/>
            <person name="Farmer C."/>
            <person name="Delahaunty K."/>
            <person name="Markovic C."/>
            <person name="Hall O."/>
            <person name="Minx P."/>
            <person name="Tomlinson C."/>
            <person name="Mitreva M."/>
            <person name="Hou S."/>
            <person name="Chen J."/>
            <person name="Wollam A."/>
            <person name="Pepin K.H."/>
            <person name="Johnson M."/>
            <person name="Bhonagiri V."/>
            <person name="Zhang X."/>
            <person name="Suruliraj S."/>
            <person name="Warren W."/>
            <person name="Chinwalla A."/>
            <person name="Mardis E.R."/>
            <person name="Wilson R.K."/>
        </authorList>
    </citation>
    <scope>NUCLEOTIDE SEQUENCE [LARGE SCALE GENOMIC DNA]</scope>
    <source>
        <strain evidence="3 4">YIT 11859</strain>
    </source>
</reference>
<dbReference type="OrthoDB" id="9110639at2"/>
<dbReference type="eggNOG" id="COG0583">
    <property type="taxonomic scope" value="Bacteria"/>
</dbReference>
<dbReference type="PANTHER" id="PTHR30537">
    <property type="entry name" value="HTH-TYPE TRANSCRIPTIONAL REGULATOR"/>
    <property type="match status" value="1"/>
</dbReference>
<comment type="similarity">
    <text evidence="1">Belongs to the LysR transcriptional regulatory family.</text>
</comment>
<dbReference type="InterPro" id="IPR036388">
    <property type="entry name" value="WH-like_DNA-bd_sf"/>
</dbReference>
<proteinExistence type="inferred from homology"/>
<dbReference type="Proteomes" id="UP000005156">
    <property type="component" value="Unassembled WGS sequence"/>
</dbReference>
<evidence type="ECO:0000313" key="3">
    <source>
        <dbReference type="EMBL" id="EGG54570.1"/>
    </source>
</evidence>
<dbReference type="RefSeq" id="WP_008864208.1">
    <property type="nucleotide sequence ID" value="NZ_CAXTIX010000007.1"/>
</dbReference>
<feature type="domain" description="HTH lysR-type" evidence="2">
    <location>
        <begin position="5"/>
        <end position="62"/>
    </location>
</feature>
<dbReference type="Pfam" id="PF00126">
    <property type="entry name" value="HTH_1"/>
    <property type="match status" value="1"/>
</dbReference>
<gene>
    <name evidence="3" type="ORF">HMPREF9439_01394</name>
</gene>
<evidence type="ECO:0000313" key="4">
    <source>
        <dbReference type="Proteomes" id="UP000005156"/>
    </source>
</evidence>
<dbReference type="EMBL" id="AFBP01000036">
    <property type="protein sequence ID" value="EGG54570.1"/>
    <property type="molecule type" value="Genomic_DNA"/>
</dbReference>
<name>F3QKD6_9BURK</name>
<protein>
    <submittedName>
        <fullName evidence="3">Transcriptional regulator, LysR family</fullName>
    </submittedName>
</protein>
<dbReference type="AlphaFoldDB" id="F3QKD6"/>
<evidence type="ECO:0000256" key="1">
    <source>
        <dbReference type="ARBA" id="ARBA00009437"/>
    </source>
</evidence>
<dbReference type="Gene3D" id="1.10.10.10">
    <property type="entry name" value="Winged helix-like DNA-binding domain superfamily/Winged helix DNA-binding domain"/>
    <property type="match status" value="1"/>
</dbReference>
<sequence length="266" mass="29799">MSGQVKLSDWKIFEVLAEKGSFRKASEVLDLDSANIKRSLDKLESALNLRFFTRSPRGLRLTDEGIAYQFKIKELMAPLEVELAEPKPKVVSVQYDARISFSRLLLLLSRYRQIDSGLIFDCSGDGKNTEDYLSVQLQPGKGLQGFRRSAVISPRLLSGKAKPITFRQLSEFPYVALSRDLDSEPLNRLKPTLIVNGADEAIRSAVLGLGFCFVFSENTVLQLVTAGSLLLLPIELPEDGWNLEINSSSNELAHFFTHHRNLLLTK</sequence>
<dbReference type="GO" id="GO:0043565">
    <property type="term" value="F:sequence-specific DNA binding"/>
    <property type="evidence" value="ECO:0007669"/>
    <property type="project" value="TreeGrafter"/>
</dbReference>
<dbReference type="InterPro" id="IPR000847">
    <property type="entry name" value="LysR_HTH_N"/>
</dbReference>
<dbReference type="GO" id="GO:0006351">
    <property type="term" value="P:DNA-templated transcription"/>
    <property type="evidence" value="ECO:0007669"/>
    <property type="project" value="TreeGrafter"/>
</dbReference>
<evidence type="ECO:0000259" key="2">
    <source>
        <dbReference type="PROSITE" id="PS50931"/>
    </source>
</evidence>
<dbReference type="HOGENOM" id="CLU_1045256_0_0_4"/>
<dbReference type="PROSITE" id="PS50931">
    <property type="entry name" value="HTH_LYSR"/>
    <property type="match status" value="1"/>
</dbReference>
<comment type="caution">
    <text evidence="3">The sequence shown here is derived from an EMBL/GenBank/DDBJ whole genome shotgun (WGS) entry which is preliminary data.</text>
</comment>
<accession>F3QKD6</accession>
<dbReference type="GeneID" id="43348807"/>
<dbReference type="GO" id="GO:0003700">
    <property type="term" value="F:DNA-binding transcription factor activity"/>
    <property type="evidence" value="ECO:0007669"/>
    <property type="project" value="InterPro"/>
</dbReference>
<keyword evidence="4" id="KW-1185">Reference proteome</keyword>
<dbReference type="InterPro" id="IPR036390">
    <property type="entry name" value="WH_DNA-bd_sf"/>
</dbReference>